<accession>A0ABR2GPQ9</accession>
<dbReference type="SUPFAM" id="SSF53098">
    <property type="entry name" value="Ribonuclease H-like"/>
    <property type="match status" value="1"/>
</dbReference>
<dbReference type="Proteomes" id="UP001470230">
    <property type="component" value="Unassembled WGS sequence"/>
</dbReference>
<evidence type="ECO:0000313" key="4">
    <source>
        <dbReference type="Proteomes" id="UP001470230"/>
    </source>
</evidence>
<evidence type="ECO:0008006" key="5">
    <source>
        <dbReference type="Google" id="ProtNLM"/>
    </source>
</evidence>
<evidence type="ECO:0000313" key="2">
    <source>
        <dbReference type="EMBL" id="KAK8835367.1"/>
    </source>
</evidence>
<dbReference type="EMBL" id="JAPFFF010000170">
    <property type="protein sequence ID" value="KAK8835367.1"/>
    <property type="molecule type" value="Genomic_DNA"/>
</dbReference>
<organism evidence="2 4">
    <name type="scientific">Tritrichomonas musculus</name>
    <dbReference type="NCBI Taxonomy" id="1915356"/>
    <lineage>
        <taxon>Eukaryota</taxon>
        <taxon>Metamonada</taxon>
        <taxon>Parabasalia</taxon>
        <taxon>Tritrichomonadida</taxon>
        <taxon>Tritrichomonadidae</taxon>
        <taxon>Tritrichomonas</taxon>
    </lineage>
</organism>
<keyword evidence="4" id="KW-1185">Reference proteome</keyword>
<evidence type="ECO:0000313" key="3">
    <source>
        <dbReference type="EMBL" id="KAK8843277.1"/>
    </source>
</evidence>
<reference evidence="2 4" key="1">
    <citation type="submission" date="2024-04" db="EMBL/GenBank/DDBJ databases">
        <title>Tritrichomonas musculus Genome.</title>
        <authorList>
            <person name="Alves-Ferreira E."/>
            <person name="Grigg M."/>
            <person name="Lorenzi H."/>
            <person name="Galac M."/>
        </authorList>
    </citation>
    <scope>NUCLEOTIDE SEQUENCE [LARGE SCALE GENOMIC DNA]</scope>
    <source>
        <strain evidence="2 4">EAF2021</strain>
    </source>
</reference>
<proteinExistence type="predicted"/>
<gene>
    <name evidence="2" type="ORF">M9Y10_011813</name>
    <name evidence="3" type="ORF">M9Y10_025132</name>
</gene>
<feature type="region of interest" description="Disordered" evidence="1">
    <location>
        <begin position="1"/>
        <end position="29"/>
    </location>
</feature>
<sequence>MEQNRSGNDDTNENSHSVSPGKDYTKELGDLNYTNGSGTDCGFWKHAINSKYYFQCGYFEQNADGEIFWCSYDKRTDHHKQQKGVHIHKTKKPVEYGPLDKHLRQTTTHINTRYQIYSKIAHFTATSNLSLIQGCSEELFSIIYASLDFYRHNYSQYVKTSNQQIIPKIGPEKIREIMIETADKLLDQSISKFKYARYVSICIDGGQTGARHFIDFVAWTKMSSFSIFIKDTQNLNSKGYADLALECLNHERIKEFQNKIVCFIGDGLRAQVSGFDPESNDSYHHRTGVGDLSKIMFSPCYNHRIQNSFKKTYRENILFKKMVNKVNKIAIFLRKPPQVKILKKICPEPIVTRWQYIFNICIFIQDNIDCINRIISLQESHLYEIDFDFEFFLNVLHPLRSATIVFSKNTCCLSDVYPIIVAVIKQYEELRPKYQEDIYKQIINELINNIKYYTLTSPQQSIILLAYILTPQGRSAMFKSENGYLPENEEKYISFEPIRLPDLLSKKFTENEEVNIDALIDMVTEESPNKNDDIDFLKQNDDDFELEQQNENRSVYEKCRDAISKLIKYLKININEHINLYRKLRVWINTKHDSIPFYEQIGNKEEPMAFWIEILKSEQYQKWHVLADIALRLNSIAATETNCERTISLQGFISKDRSQRSKSDLLNARLIHLQNK</sequence>
<dbReference type="EMBL" id="JAPFFF010000035">
    <property type="protein sequence ID" value="KAK8843277.1"/>
    <property type="molecule type" value="Genomic_DNA"/>
</dbReference>
<evidence type="ECO:0000256" key="1">
    <source>
        <dbReference type="SAM" id="MobiDB-lite"/>
    </source>
</evidence>
<dbReference type="InterPro" id="IPR012337">
    <property type="entry name" value="RNaseH-like_sf"/>
</dbReference>
<comment type="caution">
    <text evidence="2">The sequence shown here is derived from an EMBL/GenBank/DDBJ whole genome shotgun (WGS) entry which is preliminary data.</text>
</comment>
<name>A0ABR2GPQ9_9EUKA</name>
<protein>
    <recommendedName>
        <fullName evidence="5">DUF4371 domain-containing protein</fullName>
    </recommendedName>
</protein>